<accession>A0A0F6SIK2</accession>
<reference evidence="1 2" key="1">
    <citation type="submission" date="2015-04" db="EMBL/GenBank/DDBJ databases">
        <authorList>
            <person name="Schouten J.T."/>
            <person name="Crockett J.T."/>
            <person name="Hodson T.S."/>
            <person name="Hyde J.R."/>
            <person name="Smith T.A."/>
            <person name="Merrill B.D."/>
            <person name="Crook M.B."/>
            <person name="Griffitts J.S."/>
            <person name="Burnett S.H."/>
            <person name="Grose J.H."/>
            <person name="Breakwell D.P."/>
        </authorList>
    </citation>
    <scope>NUCLEOTIDE SEQUENCE [LARGE SCALE GENOMIC DNA]</scope>
</reference>
<evidence type="ECO:0000313" key="2">
    <source>
        <dbReference type="Proteomes" id="UP000221947"/>
    </source>
</evidence>
<keyword evidence="1" id="KW-0645">Protease</keyword>
<dbReference type="GO" id="GO:0008233">
    <property type="term" value="F:peptidase activity"/>
    <property type="evidence" value="ECO:0007669"/>
    <property type="project" value="UniProtKB-KW"/>
</dbReference>
<gene>
    <name evidence="1" type="ORF">PHIM7_50</name>
</gene>
<dbReference type="GO" id="GO:0006508">
    <property type="term" value="P:proteolysis"/>
    <property type="evidence" value="ECO:0007669"/>
    <property type="project" value="UniProtKB-KW"/>
</dbReference>
<proteinExistence type="predicted"/>
<dbReference type="InterPro" id="IPR005082">
    <property type="entry name" value="Peptidase_U9_T4_prohead"/>
</dbReference>
<sequence length="222" mass="24950">MLLMTELTEDVSFIKEEKEDGAKKYFLEGIIMQGNIKNRNGRIYPTEVLVKEMNRYSEEYIAKNKAYGELNHPQSPTIDLERASHMFTELRQDGNNIVGKARIMTSLPMGKIVVGLLDEGANLGISSRGLGAVKKNSQGVMEVSNFILSTPGDIVADPSGPNCYVQGIMEGVEFFFDVASQSWQSTQIVEQHIEEIHKNYKKIDEAKAFKMFEQFLSSLKNS</sequence>
<dbReference type="Proteomes" id="UP000221947">
    <property type="component" value="Segment"/>
</dbReference>
<protein>
    <submittedName>
        <fullName evidence="1">Prohead core scaffold and protease</fullName>
    </submittedName>
</protein>
<organism evidence="1 2">
    <name type="scientific">Sinorhizobium phage phiM7</name>
    <dbReference type="NCBI Taxonomy" id="1647403"/>
    <lineage>
        <taxon>Viruses</taxon>
        <taxon>Duplodnaviria</taxon>
        <taxon>Heunggongvirae</taxon>
        <taxon>Uroviricota</taxon>
        <taxon>Caudoviricetes</taxon>
        <taxon>Emdodecavirus</taxon>
        <taxon>Emdodecavirus M7</taxon>
    </lineage>
</organism>
<name>A0A0F6SIK2_9CAUD</name>
<dbReference type="EMBL" id="KR052480">
    <property type="protein sequence ID" value="AKF12598.1"/>
    <property type="molecule type" value="Genomic_DNA"/>
</dbReference>
<keyword evidence="2" id="KW-1185">Reference proteome</keyword>
<keyword evidence="1" id="KW-0378">Hydrolase</keyword>
<dbReference type="Pfam" id="PF03420">
    <property type="entry name" value="Peptidase_S77"/>
    <property type="match status" value="1"/>
</dbReference>
<evidence type="ECO:0000313" key="1">
    <source>
        <dbReference type="EMBL" id="AKF12598.1"/>
    </source>
</evidence>